<comment type="caution">
    <text evidence="3">The sequence shown here is derived from an EMBL/GenBank/DDBJ whole genome shotgun (WGS) entry which is preliminary data.</text>
</comment>
<dbReference type="InterPro" id="IPR050483">
    <property type="entry name" value="CoA-transferase_III_domain"/>
</dbReference>
<evidence type="ECO:0000256" key="2">
    <source>
        <dbReference type="SAM" id="MobiDB-lite"/>
    </source>
</evidence>
<evidence type="ECO:0000256" key="1">
    <source>
        <dbReference type="ARBA" id="ARBA00022679"/>
    </source>
</evidence>
<evidence type="ECO:0000313" key="3">
    <source>
        <dbReference type="EMBL" id="KAA1424977.1"/>
    </source>
</evidence>
<sequence length="410" mass="42710">MSGFDPSTRFARSGRRSLRSLNQRGGTASAPLEGIVVADLSRVLAGPMATSMLADLGATVIKVERPGSGDDTRQWGPPWTASGTASYFESANRTKRSITLDLRDDADLALARTLVRRADVLVENFRTGALDRLGLGYDAASADNPGLVYCSITGYGSGAGADLPGYDFVVQAVGGLMSITGDPDGEPTKAGVALVDVLTGKDAVIGILAALAERERSGLGQHVEVNLLSSLLGSLVNQASSYLTTGTAPGRMGNQHPSIAPYETLRCADGTIAVACGNDGQFARLCKGIGHPELADDPRFATNGDRVAHRTALVVALEDALAADTAAAWQRRLSAADVPVGEVGDIGTAIARARELGLDPTVEVGDGHPAQVRHPITYSRSTPVAPTAPPLLGQHDDEVRRWLADGTENP</sequence>
<dbReference type="Gene3D" id="3.30.1540.10">
    <property type="entry name" value="formyl-coa transferase, domain 3"/>
    <property type="match status" value="1"/>
</dbReference>
<dbReference type="OrthoDB" id="3561197at2"/>
<feature type="region of interest" description="Disordered" evidence="2">
    <location>
        <begin position="1"/>
        <end position="26"/>
    </location>
</feature>
<evidence type="ECO:0000313" key="4">
    <source>
        <dbReference type="Proteomes" id="UP000307768"/>
    </source>
</evidence>
<dbReference type="AlphaFoldDB" id="A0A5Q6S3K9"/>
<accession>A0A5Q6S3K9</accession>
<dbReference type="InterPro" id="IPR023606">
    <property type="entry name" value="CoA-Trfase_III_dom_1_sf"/>
</dbReference>
<name>A0A5Q6S3K9_9ACTN</name>
<dbReference type="Pfam" id="PF02515">
    <property type="entry name" value="CoA_transf_3"/>
    <property type="match status" value="1"/>
</dbReference>
<dbReference type="GO" id="GO:0008410">
    <property type="term" value="F:CoA-transferase activity"/>
    <property type="evidence" value="ECO:0007669"/>
    <property type="project" value="TreeGrafter"/>
</dbReference>
<organism evidence="3 4">
    <name type="scientific">Mumia zhuanghuii</name>
    <dbReference type="NCBI Taxonomy" id="2585211"/>
    <lineage>
        <taxon>Bacteria</taxon>
        <taxon>Bacillati</taxon>
        <taxon>Actinomycetota</taxon>
        <taxon>Actinomycetes</taxon>
        <taxon>Propionibacteriales</taxon>
        <taxon>Nocardioidaceae</taxon>
        <taxon>Mumia</taxon>
    </lineage>
</organism>
<proteinExistence type="predicted"/>
<gene>
    <name evidence="3" type="ORF">FE697_003515</name>
</gene>
<protein>
    <submittedName>
        <fullName evidence="3">CoA transferase</fullName>
    </submittedName>
</protein>
<reference evidence="3 4" key="1">
    <citation type="submission" date="2019-09" db="EMBL/GenBank/DDBJ databases">
        <title>Mumia zhuanghuii sp. nov. isolated from the intestinal contents of plateau pika (Ochotona curzoniae) in the Qinghai-Tibet plateau of China.</title>
        <authorList>
            <person name="Tian Z."/>
        </authorList>
    </citation>
    <scope>NUCLEOTIDE SEQUENCE [LARGE SCALE GENOMIC DNA]</scope>
    <source>
        <strain evidence="4">350</strain>
    </source>
</reference>
<dbReference type="PANTHER" id="PTHR48207:SF3">
    <property type="entry name" value="SUCCINATE--HYDROXYMETHYLGLUTARATE COA-TRANSFERASE"/>
    <property type="match status" value="1"/>
</dbReference>
<dbReference type="Gene3D" id="3.40.50.10540">
    <property type="entry name" value="Crotonobetainyl-coa:carnitine coa-transferase, domain 1"/>
    <property type="match status" value="1"/>
</dbReference>
<dbReference type="InterPro" id="IPR044855">
    <property type="entry name" value="CoA-Trfase_III_dom3_sf"/>
</dbReference>
<dbReference type="InterPro" id="IPR003673">
    <property type="entry name" value="CoA-Trfase_fam_III"/>
</dbReference>
<dbReference type="RefSeq" id="WP_149768151.1">
    <property type="nucleotide sequence ID" value="NZ_VDFQ02000001.1"/>
</dbReference>
<dbReference type="EMBL" id="VDFQ02000001">
    <property type="protein sequence ID" value="KAA1424977.1"/>
    <property type="molecule type" value="Genomic_DNA"/>
</dbReference>
<dbReference type="Proteomes" id="UP000307768">
    <property type="component" value="Unassembled WGS sequence"/>
</dbReference>
<keyword evidence="1 3" id="KW-0808">Transferase</keyword>
<dbReference type="SUPFAM" id="SSF89796">
    <property type="entry name" value="CoA-transferase family III (CaiB/BaiF)"/>
    <property type="match status" value="1"/>
</dbReference>
<dbReference type="PANTHER" id="PTHR48207">
    <property type="entry name" value="SUCCINATE--HYDROXYMETHYLGLUTARATE COA-TRANSFERASE"/>
    <property type="match status" value="1"/>
</dbReference>